<evidence type="ECO:0000259" key="1">
    <source>
        <dbReference type="SMART" id="SM00849"/>
    </source>
</evidence>
<dbReference type="InterPro" id="IPR036866">
    <property type="entry name" value="RibonucZ/Hydroxyglut_hydro"/>
</dbReference>
<dbReference type="SUPFAM" id="SSF56281">
    <property type="entry name" value="Metallo-hydrolase/oxidoreductase"/>
    <property type="match status" value="1"/>
</dbReference>
<organism evidence="2 3">
    <name type="scientific">Neobacillus piezotolerans</name>
    <dbReference type="NCBI Taxonomy" id="2259171"/>
    <lineage>
        <taxon>Bacteria</taxon>
        <taxon>Bacillati</taxon>
        <taxon>Bacillota</taxon>
        <taxon>Bacilli</taxon>
        <taxon>Bacillales</taxon>
        <taxon>Bacillaceae</taxon>
        <taxon>Neobacillus</taxon>
    </lineage>
</organism>
<sequence>MKITKEGYLYQLAFMPRIFPVNCYLVEEETGLTLIDAALPFSSKGILEAAASIGKPITKIVLTHAHEDHVGALDSLKESLGNVPIYISSRDARLMENDRSLDPRETQTPIKGGVPKKLLARPDFFLEDGDCVGSLQAIHVPGHTPGSMAFLDIRSRAIIAGDAFQTRGGIAVAGDLKPMFPFPAFGTWCRKTALESGRKLASLKPGVLACGHGVMLKDPLEEMEKAIRRVERRIEKGV</sequence>
<evidence type="ECO:0000313" key="3">
    <source>
        <dbReference type="Proteomes" id="UP000257144"/>
    </source>
</evidence>
<dbReference type="Proteomes" id="UP000257144">
    <property type="component" value="Unassembled WGS sequence"/>
</dbReference>
<proteinExistence type="predicted"/>
<dbReference type="SMART" id="SM00849">
    <property type="entry name" value="Lactamase_B"/>
    <property type="match status" value="1"/>
</dbReference>
<dbReference type="Pfam" id="PF00753">
    <property type="entry name" value="Lactamase_B"/>
    <property type="match status" value="1"/>
</dbReference>
<dbReference type="Gene3D" id="3.60.15.10">
    <property type="entry name" value="Ribonuclease Z/Hydroxyacylglutathione hydrolase-like"/>
    <property type="match status" value="1"/>
</dbReference>
<dbReference type="AlphaFoldDB" id="A0A3D8GQJ7"/>
<dbReference type="CDD" id="cd07721">
    <property type="entry name" value="yflN-like_MBL-fold"/>
    <property type="match status" value="1"/>
</dbReference>
<dbReference type="InterPro" id="IPR001279">
    <property type="entry name" value="Metallo-B-lactamas"/>
</dbReference>
<dbReference type="InterPro" id="IPR050855">
    <property type="entry name" value="NDM-1-like"/>
</dbReference>
<comment type="caution">
    <text evidence="2">The sequence shown here is derived from an EMBL/GenBank/DDBJ whole genome shotgun (WGS) entry which is preliminary data.</text>
</comment>
<dbReference type="OrthoDB" id="9802248at2"/>
<dbReference type="PANTHER" id="PTHR42951:SF9">
    <property type="entry name" value="METAL-DEPENDENT HYDROLASE"/>
    <property type="match status" value="1"/>
</dbReference>
<dbReference type="PANTHER" id="PTHR42951">
    <property type="entry name" value="METALLO-BETA-LACTAMASE DOMAIN-CONTAINING"/>
    <property type="match status" value="1"/>
</dbReference>
<reference evidence="2 3" key="1">
    <citation type="submission" date="2018-07" db="EMBL/GenBank/DDBJ databases">
        <title>Bacillus sp. YLB-04 draft genome sequence.</title>
        <authorList>
            <person name="Yu L."/>
            <person name="Tang X."/>
        </authorList>
    </citation>
    <scope>NUCLEOTIDE SEQUENCE [LARGE SCALE GENOMIC DNA]</scope>
    <source>
        <strain evidence="2 3">YLB-04</strain>
    </source>
</reference>
<dbReference type="RefSeq" id="WP_115452236.1">
    <property type="nucleotide sequence ID" value="NZ_QNQT01000004.1"/>
</dbReference>
<dbReference type="EMBL" id="QNQT01000004">
    <property type="protein sequence ID" value="RDU36763.1"/>
    <property type="molecule type" value="Genomic_DNA"/>
</dbReference>
<dbReference type="GO" id="GO:0016787">
    <property type="term" value="F:hydrolase activity"/>
    <property type="evidence" value="ECO:0007669"/>
    <property type="project" value="UniProtKB-KW"/>
</dbReference>
<keyword evidence="3" id="KW-1185">Reference proteome</keyword>
<keyword evidence="2" id="KW-0378">Hydrolase</keyword>
<evidence type="ECO:0000313" key="2">
    <source>
        <dbReference type="EMBL" id="RDU36763.1"/>
    </source>
</evidence>
<accession>A0A3D8GQJ7</accession>
<feature type="domain" description="Metallo-beta-lactamase" evidence="1">
    <location>
        <begin position="20"/>
        <end position="212"/>
    </location>
</feature>
<protein>
    <submittedName>
        <fullName evidence="2">MBL fold metallo-hydrolase</fullName>
    </submittedName>
</protein>
<gene>
    <name evidence="2" type="ORF">DRW41_11975</name>
</gene>
<name>A0A3D8GQJ7_9BACI</name>